<accession>A0A8K0XUC8</accession>
<name>A0A8K0XUC8_9AGAR</name>
<dbReference type="SUPFAM" id="SSF50630">
    <property type="entry name" value="Acid proteases"/>
    <property type="match status" value="1"/>
</dbReference>
<dbReference type="PRINTS" id="PR00792">
    <property type="entry name" value="PEPSIN"/>
</dbReference>
<proteinExistence type="inferred from homology"/>
<keyword evidence="2" id="KW-0732">Signal</keyword>
<dbReference type="Pfam" id="PF00026">
    <property type="entry name" value="Asp"/>
    <property type="match status" value="1"/>
</dbReference>
<comment type="caution">
    <text evidence="4">The sequence shown here is derived from an EMBL/GenBank/DDBJ whole genome shotgun (WGS) entry which is preliminary data.</text>
</comment>
<dbReference type="Gene3D" id="2.40.70.10">
    <property type="entry name" value="Acid Proteases"/>
    <property type="match status" value="2"/>
</dbReference>
<dbReference type="GO" id="GO:0006508">
    <property type="term" value="P:proteolysis"/>
    <property type="evidence" value="ECO:0007669"/>
    <property type="project" value="UniProtKB-KW"/>
</dbReference>
<comment type="similarity">
    <text evidence="1">Belongs to the peptidase A1 family.</text>
</comment>
<keyword evidence="4" id="KW-0378">Hydrolase</keyword>
<dbReference type="GO" id="GO:0004190">
    <property type="term" value="F:aspartic-type endopeptidase activity"/>
    <property type="evidence" value="ECO:0007669"/>
    <property type="project" value="InterPro"/>
</dbReference>
<gene>
    <name evidence="4" type="ORF">BXZ70DRAFT_248927</name>
</gene>
<evidence type="ECO:0000259" key="3">
    <source>
        <dbReference type="PROSITE" id="PS51767"/>
    </source>
</evidence>
<dbReference type="Proteomes" id="UP000813824">
    <property type="component" value="Unassembled WGS sequence"/>
</dbReference>
<dbReference type="PANTHER" id="PTHR47966">
    <property type="entry name" value="BETA-SITE APP-CLEAVING ENZYME, ISOFORM A-RELATED"/>
    <property type="match status" value="1"/>
</dbReference>
<dbReference type="EMBL" id="JAEVFJ010000002">
    <property type="protein sequence ID" value="KAH8106786.1"/>
    <property type="molecule type" value="Genomic_DNA"/>
</dbReference>
<keyword evidence="5" id="KW-1185">Reference proteome</keyword>
<organism evidence="4 5">
    <name type="scientific">Cristinia sonorae</name>
    <dbReference type="NCBI Taxonomy" id="1940300"/>
    <lineage>
        <taxon>Eukaryota</taxon>
        <taxon>Fungi</taxon>
        <taxon>Dikarya</taxon>
        <taxon>Basidiomycota</taxon>
        <taxon>Agaricomycotina</taxon>
        <taxon>Agaricomycetes</taxon>
        <taxon>Agaricomycetidae</taxon>
        <taxon>Agaricales</taxon>
        <taxon>Pleurotineae</taxon>
        <taxon>Stephanosporaceae</taxon>
        <taxon>Cristinia</taxon>
    </lineage>
</organism>
<sequence>MPRSSVHKMRAVALLATCLAVTVSPSYAAGPKILKTKFTSTLVDISSAGGKALGFSKVNAGNEPDAPATNAILKAVATVEAGNNQEFTEVLIDTGSAILWVGGEEAYEPGPNSKLIGDFSIGYGIGGAGGPAYTDRVKIGDAVVNSQIIGAANATSGLALVKPIDGILGLGPANSNSGQIIGFNSTPTFIESLVNEGVIHEPVFGIEISSLDAGSGNQITTGEITFGGIDEDRIVGDVVWLDQLPPINFRWSFNVTSFSFGTRQLSTDTMPGRTDTGVLLIGLPFDFLFDVLRSIPGTTIVSDGVLGGTLAFPSNVTADSLPPFNLGLGDQLFELPASKYLVPKPLYTSLNLTEDFTYSWLGSAGQGSFMLGQKWLENIYTAYDMEGHRVGFAHLK</sequence>
<evidence type="ECO:0000256" key="1">
    <source>
        <dbReference type="ARBA" id="ARBA00007447"/>
    </source>
</evidence>
<dbReference type="InterPro" id="IPR021109">
    <property type="entry name" value="Peptidase_aspartic_dom_sf"/>
</dbReference>
<dbReference type="InterPro" id="IPR034164">
    <property type="entry name" value="Pepsin-like_dom"/>
</dbReference>
<protein>
    <submittedName>
        <fullName evidence="4">Acid protease</fullName>
    </submittedName>
</protein>
<evidence type="ECO:0000313" key="5">
    <source>
        <dbReference type="Proteomes" id="UP000813824"/>
    </source>
</evidence>
<reference evidence="4" key="1">
    <citation type="journal article" date="2021" name="New Phytol.">
        <title>Evolutionary innovations through gain and loss of genes in the ectomycorrhizal Boletales.</title>
        <authorList>
            <person name="Wu G."/>
            <person name="Miyauchi S."/>
            <person name="Morin E."/>
            <person name="Kuo A."/>
            <person name="Drula E."/>
            <person name="Varga T."/>
            <person name="Kohler A."/>
            <person name="Feng B."/>
            <person name="Cao Y."/>
            <person name="Lipzen A."/>
            <person name="Daum C."/>
            <person name="Hundley H."/>
            <person name="Pangilinan J."/>
            <person name="Johnson J."/>
            <person name="Barry K."/>
            <person name="LaButti K."/>
            <person name="Ng V."/>
            <person name="Ahrendt S."/>
            <person name="Min B."/>
            <person name="Choi I.G."/>
            <person name="Park H."/>
            <person name="Plett J.M."/>
            <person name="Magnuson J."/>
            <person name="Spatafora J.W."/>
            <person name="Nagy L.G."/>
            <person name="Henrissat B."/>
            <person name="Grigoriev I.V."/>
            <person name="Yang Z.L."/>
            <person name="Xu J."/>
            <person name="Martin F.M."/>
        </authorList>
    </citation>
    <scope>NUCLEOTIDE SEQUENCE</scope>
    <source>
        <strain evidence="4">KKN 215</strain>
    </source>
</reference>
<dbReference type="OrthoDB" id="660550at2759"/>
<dbReference type="InterPro" id="IPR033121">
    <property type="entry name" value="PEPTIDASE_A1"/>
</dbReference>
<dbReference type="PROSITE" id="PS51767">
    <property type="entry name" value="PEPTIDASE_A1"/>
    <property type="match status" value="1"/>
</dbReference>
<dbReference type="AlphaFoldDB" id="A0A8K0XUC8"/>
<evidence type="ECO:0000256" key="2">
    <source>
        <dbReference type="SAM" id="SignalP"/>
    </source>
</evidence>
<dbReference type="InterPro" id="IPR001461">
    <property type="entry name" value="Aspartic_peptidase_A1"/>
</dbReference>
<feature type="domain" description="Peptidase A1" evidence="3">
    <location>
        <begin position="75"/>
        <end position="393"/>
    </location>
</feature>
<dbReference type="PANTHER" id="PTHR47966:SF51">
    <property type="entry name" value="BETA-SITE APP-CLEAVING ENZYME, ISOFORM A-RELATED"/>
    <property type="match status" value="1"/>
</dbReference>
<dbReference type="CDD" id="cd05471">
    <property type="entry name" value="pepsin_like"/>
    <property type="match status" value="1"/>
</dbReference>
<feature type="signal peptide" evidence="2">
    <location>
        <begin position="1"/>
        <end position="28"/>
    </location>
</feature>
<feature type="chain" id="PRO_5035464050" evidence="2">
    <location>
        <begin position="29"/>
        <end position="396"/>
    </location>
</feature>
<evidence type="ECO:0000313" key="4">
    <source>
        <dbReference type="EMBL" id="KAH8106786.1"/>
    </source>
</evidence>
<keyword evidence="4" id="KW-0645">Protease</keyword>